<dbReference type="AlphaFoldDB" id="A0A7W9WQI2"/>
<reference evidence="2 3" key="1">
    <citation type="submission" date="2020-08" db="EMBL/GenBank/DDBJ databases">
        <title>Above-ground endophytic microbial communities from plants in different locations in the United States.</title>
        <authorList>
            <person name="Frank C."/>
        </authorList>
    </citation>
    <scope>NUCLEOTIDE SEQUENCE [LARGE SCALE GENOMIC DNA]</scope>
    <source>
        <strain evidence="2 3">WP4_2_2</strain>
    </source>
</reference>
<evidence type="ECO:0000313" key="2">
    <source>
        <dbReference type="EMBL" id="MBB6102120.1"/>
    </source>
</evidence>
<dbReference type="EMBL" id="JACHBW010000004">
    <property type="protein sequence ID" value="MBB6102120.1"/>
    <property type="molecule type" value="Genomic_DNA"/>
</dbReference>
<organism evidence="2 3">
    <name type="scientific">Paraburkholderia bannensis</name>
    <dbReference type="NCBI Taxonomy" id="765414"/>
    <lineage>
        <taxon>Bacteria</taxon>
        <taxon>Pseudomonadati</taxon>
        <taxon>Pseudomonadota</taxon>
        <taxon>Betaproteobacteria</taxon>
        <taxon>Burkholderiales</taxon>
        <taxon>Burkholderiaceae</taxon>
        <taxon>Paraburkholderia</taxon>
    </lineage>
</organism>
<dbReference type="RefSeq" id="WP_183732053.1">
    <property type="nucleotide sequence ID" value="NZ_JACHBW010000004.1"/>
</dbReference>
<feature type="compositionally biased region" description="Basic residues" evidence="1">
    <location>
        <begin position="50"/>
        <end position="64"/>
    </location>
</feature>
<evidence type="ECO:0000256" key="1">
    <source>
        <dbReference type="SAM" id="MobiDB-lite"/>
    </source>
</evidence>
<evidence type="ECO:0000313" key="3">
    <source>
        <dbReference type="Proteomes" id="UP000571554"/>
    </source>
</evidence>
<gene>
    <name evidence="2" type="ORF">F4827_001968</name>
</gene>
<name>A0A7W9WQI2_9BURK</name>
<proteinExistence type="predicted"/>
<feature type="region of interest" description="Disordered" evidence="1">
    <location>
        <begin position="50"/>
        <end position="106"/>
    </location>
</feature>
<accession>A0A7W9WQI2</accession>
<sequence>MASFKRILLCCDASRERKELALECRAQTQLLAALDEAPLPWRGLRNGASKRRANLRWPHRRRNRAGVDVGKPKCVLLGRSSSRSGHEGRSGGLDSGIVGRGSRRED</sequence>
<comment type="caution">
    <text evidence="2">The sequence shown here is derived from an EMBL/GenBank/DDBJ whole genome shotgun (WGS) entry which is preliminary data.</text>
</comment>
<protein>
    <submittedName>
        <fullName evidence="2">Uncharacterized protein</fullName>
    </submittedName>
</protein>
<dbReference type="Proteomes" id="UP000571554">
    <property type="component" value="Unassembled WGS sequence"/>
</dbReference>
<keyword evidence="3" id="KW-1185">Reference proteome</keyword>